<proteinExistence type="predicted"/>
<evidence type="ECO:0000259" key="1">
    <source>
        <dbReference type="Pfam" id="PF00075"/>
    </source>
</evidence>
<dbReference type="Proteomes" id="UP001229346">
    <property type="component" value="Unassembled WGS sequence"/>
</dbReference>
<evidence type="ECO:0000313" key="2">
    <source>
        <dbReference type="EMBL" id="MDQ0115533.1"/>
    </source>
</evidence>
<dbReference type="EMBL" id="JAUSSU010000011">
    <property type="protein sequence ID" value="MDQ0115533.1"/>
    <property type="molecule type" value="Genomic_DNA"/>
</dbReference>
<dbReference type="SUPFAM" id="SSF53098">
    <property type="entry name" value="Ribonuclease H-like"/>
    <property type="match status" value="1"/>
</dbReference>
<feature type="domain" description="RNase H type-1" evidence="1">
    <location>
        <begin position="28"/>
        <end position="168"/>
    </location>
</feature>
<dbReference type="InterPro" id="IPR036397">
    <property type="entry name" value="RNaseH_sf"/>
</dbReference>
<gene>
    <name evidence="2" type="ORF">J2T15_005000</name>
</gene>
<dbReference type="RefSeq" id="WP_307207259.1">
    <property type="nucleotide sequence ID" value="NZ_JAUSSU010000011.1"/>
</dbReference>
<keyword evidence="3" id="KW-1185">Reference proteome</keyword>
<dbReference type="InterPro" id="IPR002156">
    <property type="entry name" value="RNaseH_domain"/>
</dbReference>
<evidence type="ECO:0000313" key="3">
    <source>
        <dbReference type="Proteomes" id="UP001229346"/>
    </source>
</evidence>
<name>A0ABT9U7J2_PAEHA</name>
<reference evidence="2 3" key="1">
    <citation type="submission" date="2023-07" db="EMBL/GenBank/DDBJ databases">
        <title>Sorghum-associated microbial communities from plants grown in Nebraska, USA.</title>
        <authorList>
            <person name="Schachtman D."/>
        </authorList>
    </citation>
    <scope>NUCLEOTIDE SEQUENCE [LARGE SCALE GENOMIC DNA]</scope>
    <source>
        <strain evidence="2 3">CC482</strain>
    </source>
</reference>
<sequence length="178" mass="20132">MDAIKDLLIKKALANPSLRQHIVNKGTMFLYCDYAGFASRNIYGAACCTAYNRMVSVTAKKLQLERDQGSNYGEMQAIVFSLETLTEALLKLQPKIAVIYTDCSRILRILAQDRFSHPHDEQGRNELLAALANLRRLFPEVDVQIKYIGKHKKNNYLHRIAHNAAREAAFTHVVGDNV</sequence>
<protein>
    <submittedName>
        <fullName evidence="2">Ribonuclease HI</fullName>
    </submittedName>
</protein>
<accession>A0ABT9U7J2</accession>
<dbReference type="Gene3D" id="3.30.420.10">
    <property type="entry name" value="Ribonuclease H-like superfamily/Ribonuclease H"/>
    <property type="match status" value="1"/>
</dbReference>
<dbReference type="InterPro" id="IPR012337">
    <property type="entry name" value="RNaseH-like_sf"/>
</dbReference>
<comment type="caution">
    <text evidence="2">The sequence shown here is derived from an EMBL/GenBank/DDBJ whole genome shotgun (WGS) entry which is preliminary data.</text>
</comment>
<dbReference type="Pfam" id="PF00075">
    <property type="entry name" value="RNase_H"/>
    <property type="match status" value="1"/>
</dbReference>
<organism evidence="2 3">
    <name type="scientific">Paenibacillus harenae</name>
    <dbReference type="NCBI Taxonomy" id="306543"/>
    <lineage>
        <taxon>Bacteria</taxon>
        <taxon>Bacillati</taxon>
        <taxon>Bacillota</taxon>
        <taxon>Bacilli</taxon>
        <taxon>Bacillales</taxon>
        <taxon>Paenibacillaceae</taxon>
        <taxon>Paenibacillus</taxon>
    </lineage>
</organism>